<dbReference type="Gene3D" id="1.20.120.920">
    <property type="entry name" value="CRISPR-associated endonuclease Cas1, C-terminal domain"/>
    <property type="match status" value="1"/>
</dbReference>
<name>A0ABW3E804_9LACO</name>
<keyword evidence="2 10" id="KW-0479">Metal-binding</keyword>
<evidence type="ECO:0000256" key="4">
    <source>
        <dbReference type="ARBA" id="ARBA00022801"/>
    </source>
</evidence>
<evidence type="ECO:0000313" key="12">
    <source>
        <dbReference type="Proteomes" id="UP001597104"/>
    </source>
</evidence>
<keyword evidence="3 10" id="KW-0255">Endonuclease</keyword>
<keyword evidence="7 10" id="KW-0238">DNA-binding</keyword>
<feature type="binding site" evidence="10">
    <location>
        <position position="203"/>
    </location>
    <ligand>
        <name>Mn(2+)</name>
        <dbReference type="ChEBI" id="CHEBI:29035"/>
    </ligand>
</feature>
<dbReference type="PANTHER" id="PTHR34353:SF2">
    <property type="entry name" value="CRISPR-ASSOCIATED ENDONUCLEASE CAS1 1"/>
    <property type="match status" value="1"/>
</dbReference>
<keyword evidence="5 10" id="KW-0460">Magnesium</keyword>
<dbReference type="RefSeq" id="WP_137638540.1">
    <property type="nucleotide sequence ID" value="NZ_BJDN01000028.1"/>
</dbReference>
<comment type="function">
    <text evidence="10">CRISPR (clustered regularly interspaced short palindromic repeat), is an adaptive immune system that provides protection against mobile genetic elements (viruses, transposable elements and conjugative plasmids). CRISPR clusters contain spacers, sequences complementary to antecedent mobile elements, and target invading nucleic acids. CRISPR clusters are transcribed and processed into CRISPR RNA (crRNA). Acts as a dsDNA endonuclease. Involved in the integration of spacer DNA into the CRISPR cassette.</text>
</comment>
<dbReference type="GO" id="GO:0004519">
    <property type="term" value="F:endonuclease activity"/>
    <property type="evidence" value="ECO:0007669"/>
    <property type="project" value="UniProtKB-KW"/>
</dbReference>
<dbReference type="InterPro" id="IPR042206">
    <property type="entry name" value="CRISPR-assoc_Cas1_C"/>
</dbReference>
<evidence type="ECO:0000256" key="6">
    <source>
        <dbReference type="ARBA" id="ARBA00023118"/>
    </source>
</evidence>
<keyword evidence="6 10" id="KW-0051">Antiviral defense</keyword>
<dbReference type="Pfam" id="PF01867">
    <property type="entry name" value="Cas_Cas1"/>
    <property type="match status" value="1"/>
</dbReference>
<keyword evidence="1 10" id="KW-0540">Nuclease</keyword>
<gene>
    <name evidence="10 11" type="primary">cas1</name>
    <name evidence="11" type="ORF">ACFQZ7_01460</name>
</gene>
<evidence type="ECO:0000256" key="7">
    <source>
        <dbReference type="ARBA" id="ARBA00023125"/>
    </source>
</evidence>
<comment type="subunit">
    <text evidence="9 10">Homodimer, forms a heterotetramer with a Cas2 homodimer.</text>
</comment>
<dbReference type="Gene3D" id="3.100.10.20">
    <property type="entry name" value="CRISPR-associated endonuclease Cas1, N-terminal domain"/>
    <property type="match status" value="1"/>
</dbReference>
<keyword evidence="4 10" id="KW-0378">Hydrolase</keyword>
<dbReference type="InterPro" id="IPR002729">
    <property type="entry name" value="CRISPR-assoc_Cas1"/>
</dbReference>
<feature type="binding site" evidence="10">
    <location>
        <position position="218"/>
    </location>
    <ligand>
        <name>Mn(2+)</name>
        <dbReference type="ChEBI" id="CHEBI:29035"/>
    </ligand>
</feature>
<reference evidence="12" key="1">
    <citation type="journal article" date="2019" name="Int. J. Syst. Evol. Microbiol.">
        <title>The Global Catalogue of Microorganisms (GCM) 10K type strain sequencing project: providing services to taxonomists for standard genome sequencing and annotation.</title>
        <authorList>
            <consortium name="The Broad Institute Genomics Platform"/>
            <consortium name="The Broad Institute Genome Sequencing Center for Infectious Disease"/>
            <person name="Wu L."/>
            <person name="Ma J."/>
        </authorList>
    </citation>
    <scope>NUCLEOTIDE SEQUENCE [LARGE SCALE GENOMIC DNA]</scope>
    <source>
        <strain evidence="12">CCM 8925</strain>
    </source>
</reference>
<evidence type="ECO:0000256" key="8">
    <source>
        <dbReference type="ARBA" id="ARBA00023211"/>
    </source>
</evidence>
<evidence type="ECO:0000313" key="11">
    <source>
        <dbReference type="EMBL" id="MFD0896408.1"/>
    </source>
</evidence>
<accession>A0ABW3E804</accession>
<evidence type="ECO:0000256" key="5">
    <source>
        <dbReference type="ARBA" id="ARBA00022842"/>
    </source>
</evidence>
<feature type="binding site" evidence="10">
    <location>
        <position position="146"/>
    </location>
    <ligand>
        <name>Mn(2+)</name>
        <dbReference type="ChEBI" id="CHEBI:29035"/>
    </ligand>
</feature>
<protein>
    <recommendedName>
        <fullName evidence="10">CRISPR-associated endonuclease Cas1</fullName>
        <ecNumber evidence="10">3.1.-.-</ecNumber>
    </recommendedName>
</protein>
<comment type="cofactor">
    <cofactor evidence="10">
        <name>Mg(2+)</name>
        <dbReference type="ChEBI" id="CHEBI:18420"/>
    </cofactor>
    <cofactor evidence="10">
        <name>Mn(2+)</name>
        <dbReference type="ChEBI" id="CHEBI:29035"/>
    </cofactor>
</comment>
<dbReference type="EC" id="3.1.-.-" evidence="10"/>
<evidence type="ECO:0000256" key="9">
    <source>
        <dbReference type="ARBA" id="ARBA00038592"/>
    </source>
</evidence>
<evidence type="ECO:0000256" key="10">
    <source>
        <dbReference type="HAMAP-Rule" id="MF_01470"/>
    </source>
</evidence>
<dbReference type="InterPro" id="IPR019855">
    <property type="entry name" value="CRISPR-assoc_Cas1_NMENI"/>
</dbReference>
<organism evidence="11 12">
    <name type="scientific">Loigolactobacillus binensis</name>
    <dbReference type="NCBI Taxonomy" id="2559922"/>
    <lineage>
        <taxon>Bacteria</taxon>
        <taxon>Bacillati</taxon>
        <taxon>Bacillota</taxon>
        <taxon>Bacilli</taxon>
        <taxon>Lactobacillales</taxon>
        <taxon>Lactobacillaceae</taxon>
        <taxon>Loigolactobacillus</taxon>
    </lineage>
</organism>
<dbReference type="InterPro" id="IPR050646">
    <property type="entry name" value="Cas1"/>
</dbReference>
<dbReference type="EMBL" id="JBHTIO010000006">
    <property type="protein sequence ID" value="MFD0896408.1"/>
    <property type="molecule type" value="Genomic_DNA"/>
</dbReference>
<dbReference type="PANTHER" id="PTHR34353">
    <property type="entry name" value="CRISPR-ASSOCIATED ENDONUCLEASE CAS1 1"/>
    <property type="match status" value="1"/>
</dbReference>
<evidence type="ECO:0000256" key="1">
    <source>
        <dbReference type="ARBA" id="ARBA00022722"/>
    </source>
</evidence>
<comment type="similarity">
    <text evidence="10">Belongs to the CRISPR-associated endonuclease Cas1 family.</text>
</comment>
<evidence type="ECO:0000256" key="3">
    <source>
        <dbReference type="ARBA" id="ARBA00022759"/>
    </source>
</evidence>
<sequence length="301" mass="34361">MAFRNLYIQNPARLSISKSQLVIQQEERYTVPVEDISSIMIEHKQCTITAPTLSFLAEHQVAVFTCDQKHLPCAVVLPLGQYYHKLEALEAQLHVRTKTKARLWQKLMKQKIENQAKVLELNHCRNVAELNFLATQVTEGDKTFKESRAARLYFMGLFGDQFNRRNEDNTLNGALNYGYAIVRGIIARDICAYGFEPALGVFHKNELNPFNLADDLIEPFRAYVDLWVYEHQTDLKGGLTPANKQSLFQLLFTEVRIDGEFHSLSNAVHKLVSSYTTCCRKNSAAGLKLPELIPLVAHEYE</sequence>
<dbReference type="NCBIfam" id="TIGR00287">
    <property type="entry name" value="cas1"/>
    <property type="match status" value="1"/>
</dbReference>
<evidence type="ECO:0000256" key="2">
    <source>
        <dbReference type="ARBA" id="ARBA00022723"/>
    </source>
</evidence>
<proteinExistence type="inferred from homology"/>
<keyword evidence="8 10" id="KW-0464">Manganese</keyword>
<comment type="caution">
    <text evidence="11">The sequence shown here is derived from an EMBL/GenBank/DDBJ whole genome shotgun (WGS) entry which is preliminary data.</text>
</comment>
<dbReference type="HAMAP" id="MF_01470">
    <property type="entry name" value="Cas1"/>
    <property type="match status" value="1"/>
</dbReference>
<dbReference type="NCBIfam" id="TIGR03639">
    <property type="entry name" value="cas1_NMENI"/>
    <property type="match status" value="1"/>
</dbReference>
<keyword evidence="12" id="KW-1185">Reference proteome</keyword>
<dbReference type="Proteomes" id="UP001597104">
    <property type="component" value="Unassembled WGS sequence"/>
</dbReference>
<dbReference type="InterPro" id="IPR042211">
    <property type="entry name" value="CRISPR-assoc_Cas1_N"/>
</dbReference>